<evidence type="ECO:0000256" key="5">
    <source>
        <dbReference type="PIRSR" id="PIRSR615500-1"/>
    </source>
</evidence>
<feature type="active site" description="Charge relay system" evidence="5">
    <location>
        <position position="120"/>
    </location>
</feature>
<keyword evidence="7" id="KW-1133">Transmembrane helix</keyword>
<evidence type="ECO:0000256" key="4">
    <source>
        <dbReference type="ARBA" id="ARBA00022825"/>
    </source>
</evidence>
<dbReference type="PROSITE" id="PS51892">
    <property type="entry name" value="SUBTILASE"/>
    <property type="match status" value="1"/>
</dbReference>
<evidence type="ECO:0000256" key="7">
    <source>
        <dbReference type="SAM" id="Phobius"/>
    </source>
</evidence>
<comment type="similarity">
    <text evidence="1 6">Belongs to the peptidase S8 family.</text>
</comment>
<evidence type="ECO:0000313" key="9">
    <source>
        <dbReference type="EMBL" id="HHK68600.1"/>
    </source>
</evidence>
<comment type="caution">
    <text evidence="9">The sequence shown here is derived from an EMBL/GenBank/DDBJ whole genome shotgun (WGS) entry which is preliminary data.</text>
</comment>
<feature type="active site" description="Charge relay system" evidence="5">
    <location>
        <position position="514"/>
    </location>
</feature>
<dbReference type="InterPro" id="IPR000209">
    <property type="entry name" value="Peptidase_S8/S53_dom"/>
</dbReference>
<reference evidence="9" key="1">
    <citation type="journal article" date="2020" name="mSystems">
        <title>Genome- and Community-Level Interaction Insights into Carbon Utilization and Element Cycling Functions of Hydrothermarchaeota in Hydrothermal Sediment.</title>
        <authorList>
            <person name="Zhou Z."/>
            <person name="Liu Y."/>
            <person name="Xu W."/>
            <person name="Pan J."/>
            <person name="Luo Z.H."/>
            <person name="Li M."/>
        </authorList>
    </citation>
    <scope>NUCLEOTIDE SEQUENCE [LARGE SCALE GENOMIC DNA]</scope>
    <source>
        <strain evidence="9">SpSt-1056</strain>
    </source>
</reference>
<organism evidence="9">
    <name type="scientific">Caldiarchaeum subterraneum</name>
    <dbReference type="NCBI Taxonomy" id="311458"/>
    <lineage>
        <taxon>Archaea</taxon>
        <taxon>Nitrososphaerota</taxon>
        <taxon>Candidatus Caldarchaeales</taxon>
        <taxon>Candidatus Caldarchaeaceae</taxon>
        <taxon>Candidatus Caldarchaeum</taxon>
    </lineage>
</organism>
<keyword evidence="7" id="KW-0472">Membrane</keyword>
<feature type="active site" description="Charge relay system" evidence="5">
    <location>
        <position position="179"/>
    </location>
</feature>
<dbReference type="EMBL" id="DRWN01000045">
    <property type="protein sequence ID" value="HHK68600.1"/>
    <property type="molecule type" value="Genomic_DNA"/>
</dbReference>
<dbReference type="SUPFAM" id="SSF52743">
    <property type="entry name" value="Subtilisin-like"/>
    <property type="match status" value="1"/>
</dbReference>
<dbReference type="PROSITE" id="PS00137">
    <property type="entry name" value="SUBTILASE_HIS"/>
    <property type="match status" value="1"/>
</dbReference>
<dbReference type="PANTHER" id="PTHR43806">
    <property type="entry name" value="PEPTIDASE S8"/>
    <property type="match status" value="1"/>
</dbReference>
<gene>
    <name evidence="9" type="ORF">ENM11_05550</name>
</gene>
<dbReference type="InterPro" id="IPR023827">
    <property type="entry name" value="Peptidase_S8_Asp-AS"/>
</dbReference>
<sequence length="766" mass="82292">MVILLAAALLLFSIPLTPHLTFHSELQEVVIYHAGGQSIIQSIVGDGFLDASVGDIATARLTVQQVELLKKAGASVYRPRLFKPLLDVSTVDIGVHALTNLTGVNAGAVDGKGMLIAFIDTGIDYTHPAFKSKDGGNRILYIWDQTVEGRHPEGFGYGHECLPSEVLEHSCPERDVVGHGTAVASIAAGGVYGEWSLRGVAPGAELIVVKSGRPACGGSRWFFDEKGLIDGITYAVQKARLLNRRLVVVLSLGTDIGGHDGNTPLEKALDKWADEGVVFVVAAGNSASDGRHVTGTLTEGKNTTLTWTIPPDTFQASLSLVLSPEDSVTLYITSPDGATSPLSLNQTNFVGGFVVEASLWKRQILQEVLLDISSSRRLDGIWRLTVSANKVRSGGWHAWVEANTCSSESEAFSAGLDYSISQASTVTIPGTAKKVLTVGAYTTRTEWTASGRRWRVTGEVGGLEYYSGRGPTVDGRTKPDLVAPGGVIVAAGSRDAVNRALSPGELMTVSRGTSMSTPHAAGVAALVLQLSPHLPVEEVLNVLRRNSKVDEKTGPIPSSGSNSWGWGKLNADIAYAANVTVVGRALEAKPDIYLDGAKLLTLSQNTSVSVLLLRKIVYNVSLSLPPASRDMRFRAEPMHLTIEKQQDNMLFRVYAEYKLSIHHPNGSLLKEWWGLENSLANLEEVLKDVPLDGLISGYSLDSGDRVLEKTLRLSTPMRITLILSRKESPDILMPLTGVLITAILSIAFAILLRNMRQRRLGAGHLP</sequence>
<name>A0A7C5LCB3_CALS0</name>
<keyword evidence="4 6" id="KW-0720">Serine protease</keyword>
<evidence type="ECO:0000256" key="1">
    <source>
        <dbReference type="ARBA" id="ARBA00011073"/>
    </source>
</evidence>
<protein>
    <recommendedName>
        <fullName evidence="8">Peptidase S8/S53 domain-containing protein</fullName>
    </recommendedName>
</protein>
<keyword evidence="7" id="KW-0812">Transmembrane</keyword>
<dbReference type="PRINTS" id="PR00723">
    <property type="entry name" value="SUBTILISIN"/>
</dbReference>
<keyword evidence="3 6" id="KW-0378">Hydrolase</keyword>
<dbReference type="PROSITE" id="PS00138">
    <property type="entry name" value="SUBTILASE_SER"/>
    <property type="match status" value="1"/>
</dbReference>
<dbReference type="PANTHER" id="PTHR43806:SF11">
    <property type="entry name" value="CEREVISIN-RELATED"/>
    <property type="match status" value="1"/>
</dbReference>
<dbReference type="GO" id="GO:0004252">
    <property type="term" value="F:serine-type endopeptidase activity"/>
    <property type="evidence" value="ECO:0007669"/>
    <property type="project" value="InterPro"/>
</dbReference>
<dbReference type="InterPro" id="IPR036852">
    <property type="entry name" value="Peptidase_S8/S53_dom_sf"/>
</dbReference>
<evidence type="ECO:0000256" key="3">
    <source>
        <dbReference type="ARBA" id="ARBA00022801"/>
    </source>
</evidence>
<dbReference type="InterPro" id="IPR050131">
    <property type="entry name" value="Peptidase_S8_subtilisin-like"/>
</dbReference>
<accession>A0A7C5LCB3</accession>
<proteinExistence type="inferred from homology"/>
<dbReference type="Gene3D" id="2.60.120.1290">
    <property type="match status" value="1"/>
</dbReference>
<dbReference type="GO" id="GO:0006508">
    <property type="term" value="P:proteolysis"/>
    <property type="evidence" value="ECO:0007669"/>
    <property type="project" value="UniProtKB-KW"/>
</dbReference>
<feature type="domain" description="Peptidase S8/S53" evidence="8">
    <location>
        <begin position="111"/>
        <end position="291"/>
    </location>
</feature>
<dbReference type="InterPro" id="IPR022398">
    <property type="entry name" value="Peptidase_S8_His-AS"/>
</dbReference>
<evidence type="ECO:0000256" key="2">
    <source>
        <dbReference type="ARBA" id="ARBA00022670"/>
    </source>
</evidence>
<dbReference type="InterPro" id="IPR023828">
    <property type="entry name" value="Peptidase_S8_Ser-AS"/>
</dbReference>
<evidence type="ECO:0000259" key="8">
    <source>
        <dbReference type="Pfam" id="PF00082"/>
    </source>
</evidence>
<dbReference type="Pfam" id="PF00082">
    <property type="entry name" value="Peptidase_S8"/>
    <property type="match status" value="2"/>
</dbReference>
<evidence type="ECO:0000256" key="6">
    <source>
        <dbReference type="RuleBase" id="RU003355"/>
    </source>
</evidence>
<dbReference type="AlphaFoldDB" id="A0A7C5LCB3"/>
<feature type="domain" description="Peptidase S8/S53" evidence="8">
    <location>
        <begin position="410"/>
        <end position="547"/>
    </location>
</feature>
<keyword evidence="2 6" id="KW-0645">Protease</keyword>
<dbReference type="Gene3D" id="3.40.50.200">
    <property type="entry name" value="Peptidase S8/S53 domain"/>
    <property type="match status" value="1"/>
</dbReference>
<dbReference type="PROSITE" id="PS00136">
    <property type="entry name" value="SUBTILASE_ASP"/>
    <property type="match status" value="1"/>
</dbReference>
<feature type="transmembrane region" description="Helical" evidence="7">
    <location>
        <begin position="731"/>
        <end position="752"/>
    </location>
</feature>
<dbReference type="InterPro" id="IPR015500">
    <property type="entry name" value="Peptidase_S8_subtilisin-rel"/>
</dbReference>